<keyword evidence="6 9" id="KW-0472">Membrane</keyword>
<gene>
    <name evidence="10" type="ORF">HICCMSTLAB_LOCUS13802</name>
</gene>
<comment type="caution">
    <text evidence="9">Lacks conserved residue(s) required for the propagation of feature annotation.</text>
</comment>
<keyword evidence="5 9" id="KW-1133">Transmembrane helix</keyword>
<dbReference type="GO" id="GO:0007165">
    <property type="term" value="P:signal transduction"/>
    <property type="evidence" value="ECO:0007669"/>
    <property type="project" value="UniProtKB-KW"/>
</dbReference>
<dbReference type="PANTHER" id="PTHR21137">
    <property type="entry name" value="ODORANT RECEPTOR"/>
    <property type="match status" value="1"/>
</dbReference>
<dbReference type="InterPro" id="IPR004117">
    <property type="entry name" value="7tm6_olfct_rcpt"/>
</dbReference>
<protein>
    <recommendedName>
        <fullName evidence="9">Odorant receptor</fullName>
    </recommendedName>
</protein>
<reference evidence="10" key="1">
    <citation type="submission" date="2021-04" db="EMBL/GenBank/DDBJ databases">
        <authorList>
            <person name="Chebbi M.A.C M."/>
        </authorList>
    </citation>
    <scope>NUCLEOTIDE SEQUENCE</scope>
</reference>
<evidence type="ECO:0000256" key="4">
    <source>
        <dbReference type="ARBA" id="ARBA00022725"/>
    </source>
</evidence>
<evidence type="ECO:0000256" key="9">
    <source>
        <dbReference type="RuleBase" id="RU351113"/>
    </source>
</evidence>
<keyword evidence="7 9" id="KW-0675">Receptor</keyword>
<dbReference type="AlphaFoldDB" id="A0A8J2HUC3"/>
<dbReference type="PANTHER" id="PTHR21137:SF43">
    <property type="entry name" value="ODORANT RECEPTOR 47A-RELATED"/>
    <property type="match status" value="1"/>
</dbReference>
<dbReference type="Proteomes" id="UP000786811">
    <property type="component" value="Unassembled WGS sequence"/>
</dbReference>
<proteinExistence type="inferred from homology"/>
<keyword evidence="4 9" id="KW-0552">Olfaction</keyword>
<evidence type="ECO:0000256" key="3">
    <source>
        <dbReference type="ARBA" id="ARBA00022692"/>
    </source>
</evidence>
<name>A0A8J2HUC3_COTCN</name>
<keyword evidence="2 9" id="KW-0716">Sensory transduction</keyword>
<comment type="caution">
    <text evidence="10">The sequence shown here is derived from an EMBL/GenBank/DDBJ whole genome shotgun (WGS) entry which is preliminary data.</text>
</comment>
<dbReference type="GO" id="GO:0004984">
    <property type="term" value="F:olfactory receptor activity"/>
    <property type="evidence" value="ECO:0007669"/>
    <property type="project" value="InterPro"/>
</dbReference>
<organism evidence="10 11">
    <name type="scientific">Cotesia congregata</name>
    <name type="common">Parasitoid wasp</name>
    <name type="synonym">Apanteles congregatus</name>
    <dbReference type="NCBI Taxonomy" id="51543"/>
    <lineage>
        <taxon>Eukaryota</taxon>
        <taxon>Metazoa</taxon>
        <taxon>Ecdysozoa</taxon>
        <taxon>Arthropoda</taxon>
        <taxon>Hexapoda</taxon>
        <taxon>Insecta</taxon>
        <taxon>Pterygota</taxon>
        <taxon>Neoptera</taxon>
        <taxon>Endopterygota</taxon>
        <taxon>Hymenoptera</taxon>
        <taxon>Apocrita</taxon>
        <taxon>Ichneumonoidea</taxon>
        <taxon>Braconidae</taxon>
        <taxon>Microgastrinae</taxon>
        <taxon>Cotesia</taxon>
    </lineage>
</organism>
<evidence type="ECO:0000256" key="1">
    <source>
        <dbReference type="ARBA" id="ARBA00004141"/>
    </source>
</evidence>
<sequence length="387" mass="44153">MIVEKRIEYMKFQIMVKRFLCIIGFWSSENSNIFFKNLLFLHLSFFIIPIIGVINFFKTHISNIHLATKGLSVLVGFSTVIVKVACFVINRKDINDLYKILDPYVDELLNKSGISDVVLKGISNFRRLCKIAAGFVTVSCSSYAITPILSIISQWRHQKRPIRYNLIYPTAYPWEHPASGFLYNCHFLNEYLTTFSIVTVTASIDSVFVYYVFQIIGMIREISHDMSRFDQGNVDAIIRQCVQQYEVLLECRRKVEKIFGPIILWSMGTNAIILCAVIFQLSHAKTIPFTVIVICAAYAGLKLTQIFIFAWAGSQLTIESENLIDTIYAANWLGNKRTMTSILMMLTQKPLVLTACSLSTVSIDMFVSVINTTISYYLLLKTFEADT</sequence>
<evidence type="ECO:0000313" key="10">
    <source>
        <dbReference type="EMBL" id="CAG5109166.1"/>
    </source>
</evidence>
<dbReference type="OrthoDB" id="7548151at2759"/>
<dbReference type="GO" id="GO:0005549">
    <property type="term" value="F:odorant binding"/>
    <property type="evidence" value="ECO:0007669"/>
    <property type="project" value="InterPro"/>
</dbReference>
<dbReference type="EMBL" id="CAJNRD030001124">
    <property type="protein sequence ID" value="CAG5109166.1"/>
    <property type="molecule type" value="Genomic_DNA"/>
</dbReference>
<evidence type="ECO:0000256" key="2">
    <source>
        <dbReference type="ARBA" id="ARBA00022606"/>
    </source>
</evidence>
<feature type="transmembrane region" description="Helical" evidence="9">
    <location>
        <begin position="262"/>
        <end position="281"/>
    </location>
</feature>
<keyword evidence="11" id="KW-1185">Reference proteome</keyword>
<evidence type="ECO:0000313" key="11">
    <source>
        <dbReference type="Proteomes" id="UP000786811"/>
    </source>
</evidence>
<accession>A0A8J2HUC3</accession>
<evidence type="ECO:0000256" key="8">
    <source>
        <dbReference type="ARBA" id="ARBA00023224"/>
    </source>
</evidence>
<evidence type="ECO:0000256" key="7">
    <source>
        <dbReference type="ARBA" id="ARBA00023170"/>
    </source>
</evidence>
<feature type="transmembrane region" description="Helical" evidence="9">
    <location>
        <begin position="191"/>
        <end position="213"/>
    </location>
</feature>
<evidence type="ECO:0000256" key="6">
    <source>
        <dbReference type="ARBA" id="ARBA00023136"/>
    </source>
</evidence>
<feature type="transmembrane region" description="Helical" evidence="9">
    <location>
        <begin position="131"/>
        <end position="152"/>
    </location>
</feature>
<comment type="subcellular location">
    <subcellularLocation>
        <location evidence="9">Cell membrane</location>
        <topology evidence="9">Multi-pass membrane protein</topology>
    </subcellularLocation>
    <subcellularLocation>
        <location evidence="1">Membrane</location>
        <topology evidence="1">Multi-pass membrane protein</topology>
    </subcellularLocation>
</comment>
<comment type="similarity">
    <text evidence="9">Belongs to the insect chemoreceptor superfamily. Heteromeric odorant receptor channel (TC 1.A.69) family.</text>
</comment>
<feature type="transmembrane region" description="Helical" evidence="9">
    <location>
        <begin position="69"/>
        <end position="89"/>
    </location>
</feature>
<dbReference type="Pfam" id="PF02949">
    <property type="entry name" value="7tm_6"/>
    <property type="match status" value="1"/>
</dbReference>
<feature type="transmembrane region" description="Helical" evidence="9">
    <location>
        <begin position="38"/>
        <end position="57"/>
    </location>
</feature>
<feature type="transmembrane region" description="Helical" evidence="9">
    <location>
        <begin position="287"/>
        <end position="312"/>
    </location>
</feature>
<evidence type="ECO:0000256" key="5">
    <source>
        <dbReference type="ARBA" id="ARBA00022989"/>
    </source>
</evidence>
<keyword evidence="8 9" id="KW-0807">Transducer</keyword>
<dbReference type="GO" id="GO:0005886">
    <property type="term" value="C:plasma membrane"/>
    <property type="evidence" value="ECO:0007669"/>
    <property type="project" value="UniProtKB-SubCell"/>
</dbReference>
<keyword evidence="3 9" id="KW-0812">Transmembrane</keyword>